<keyword evidence="11" id="KW-0967">Endosome</keyword>
<dbReference type="GO" id="GO:0003779">
    <property type="term" value="F:actin binding"/>
    <property type="evidence" value="ECO:0007669"/>
    <property type="project" value="UniProtKB-KW"/>
</dbReference>
<dbReference type="GO" id="GO:0030833">
    <property type="term" value="P:regulation of actin filament polymerization"/>
    <property type="evidence" value="ECO:0007669"/>
    <property type="project" value="TreeGrafter"/>
</dbReference>
<evidence type="ECO:0000256" key="16">
    <source>
        <dbReference type="ARBA" id="ARBA00070651"/>
    </source>
</evidence>
<dbReference type="GO" id="GO:0043130">
    <property type="term" value="F:ubiquitin binding"/>
    <property type="evidence" value="ECO:0007669"/>
    <property type="project" value="EnsemblFungi"/>
</dbReference>
<dbReference type="GO" id="GO:0000147">
    <property type="term" value="P:actin cortical patch assembly"/>
    <property type="evidence" value="ECO:0007669"/>
    <property type="project" value="EnsemblFungi"/>
</dbReference>
<feature type="region of interest" description="Disordered" evidence="18">
    <location>
        <begin position="799"/>
        <end position="834"/>
    </location>
</feature>
<dbReference type="GO" id="GO:0010008">
    <property type="term" value="C:endosome membrane"/>
    <property type="evidence" value="ECO:0007669"/>
    <property type="project" value="UniProtKB-SubCell"/>
</dbReference>
<keyword evidence="12" id="KW-0472">Membrane</keyword>
<evidence type="ECO:0000256" key="18">
    <source>
        <dbReference type="SAM" id="MobiDB-lite"/>
    </source>
</evidence>
<dbReference type="GO" id="GO:0140224">
    <property type="term" value="C:SLAC complex"/>
    <property type="evidence" value="ECO:0007669"/>
    <property type="project" value="EnsemblFungi"/>
</dbReference>
<keyword evidence="14" id="KW-0206">Cytoskeleton</keyword>
<keyword evidence="7" id="KW-1003">Cell membrane</keyword>
<evidence type="ECO:0000313" key="20">
    <source>
        <dbReference type="EMBL" id="SCU93755.1"/>
    </source>
</evidence>
<keyword evidence="9" id="KW-0254">Endocytosis</keyword>
<evidence type="ECO:0000256" key="15">
    <source>
        <dbReference type="ARBA" id="ARBA00025194"/>
    </source>
</evidence>
<evidence type="ECO:0000256" key="9">
    <source>
        <dbReference type="ARBA" id="ARBA00022583"/>
    </source>
</evidence>
<feature type="compositionally biased region" description="Polar residues" evidence="18">
    <location>
        <begin position="1192"/>
        <end position="1207"/>
    </location>
</feature>
<gene>
    <name evidence="20" type="ORF">LADA_0G04742G</name>
</gene>
<dbReference type="PANTHER" id="PTHR15735:SF19">
    <property type="entry name" value="ACTIN CYTOSKELETON-REGULATORY COMPLEX PROTEIN SLA1"/>
    <property type="match status" value="1"/>
</dbReference>
<dbReference type="InterPro" id="IPR056996">
    <property type="entry name" value="PH_SLA1"/>
</dbReference>
<dbReference type="FunFam" id="2.30.30.40:FF:000300">
    <property type="entry name" value="Actin cytoskeleton-regulatory complex protein SLA1"/>
    <property type="match status" value="1"/>
</dbReference>
<feature type="region of interest" description="Disordered" evidence="18">
    <location>
        <begin position="542"/>
        <end position="587"/>
    </location>
</feature>
<evidence type="ECO:0000256" key="17">
    <source>
        <dbReference type="PROSITE-ProRule" id="PRU00192"/>
    </source>
</evidence>
<evidence type="ECO:0000256" key="11">
    <source>
        <dbReference type="ARBA" id="ARBA00022753"/>
    </source>
</evidence>
<dbReference type="GO" id="GO:0005886">
    <property type="term" value="C:plasma membrane"/>
    <property type="evidence" value="ECO:0007669"/>
    <property type="project" value="UniProtKB-SubCell"/>
</dbReference>
<feature type="compositionally biased region" description="Polar residues" evidence="18">
    <location>
        <begin position="172"/>
        <end position="189"/>
    </location>
</feature>
<dbReference type="Proteomes" id="UP000190274">
    <property type="component" value="Chromosome G"/>
</dbReference>
<dbReference type="EMBL" id="LT598457">
    <property type="protein sequence ID" value="SCU93755.1"/>
    <property type="molecule type" value="Genomic_DNA"/>
</dbReference>
<organism evidence="20 21">
    <name type="scientific">Lachancea dasiensis</name>
    <dbReference type="NCBI Taxonomy" id="1072105"/>
    <lineage>
        <taxon>Eukaryota</taxon>
        <taxon>Fungi</taxon>
        <taxon>Dikarya</taxon>
        <taxon>Ascomycota</taxon>
        <taxon>Saccharomycotina</taxon>
        <taxon>Saccharomycetes</taxon>
        <taxon>Saccharomycetales</taxon>
        <taxon>Saccharomycetaceae</taxon>
        <taxon>Lachancea</taxon>
    </lineage>
</organism>
<dbReference type="GO" id="GO:0030479">
    <property type="term" value="C:actin cortical patch"/>
    <property type="evidence" value="ECO:0007669"/>
    <property type="project" value="UniProtKB-SubCell"/>
</dbReference>
<dbReference type="STRING" id="1266660.A0A1G4JSB0"/>
<evidence type="ECO:0000256" key="7">
    <source>
        <dbReference type="ARBA" id="ARBA00022475"/>
    </source>
</evidence>
<dbReference type="PANTHER" id="PTHR15735">
    <property type="entry name" value="FCH AND DOUBLE SH3 DOMAINS PROTEIN"/>
    <property type="match status" value="1"/>
</dbReference>
<dbReference type="OrthoDB" id="26539at2759"/>
<protein>
    <recommendedName>
        <fullName evidence="5">Actin cytoskeleton-regulatory complex protein SLA1</fullName>
    </recommendedName>
    <alternativeName>
        <fullName evidence="16">Actin cytoskeleton-regulatory complex protein sla1</fullName>
    </alternativeName>
</protein>
<keyword evidence="21" id="KW-1185">Reference proteome</keyword>
<reference evidence="21" key="1">
    <citation type="submission" date="2016-03" db="EMBL/GenBank/DDBJ databases">
        <authorList>
            <person name="Devillers H."/>
        </authorList>
    </citation>
    <scope>NUCLEOTIDE SEQUENCE [LARGE SCALE GENOMIC DNA]</scope>
</reference>
<evidence type="ECO:0000256" key="2">
    <source>
        <dbReference type="ARBA" id="ARBA00004134"/>
    </source>
</evidence>
<dbReference type="SUPFAM" id="SSF50044">
    <property type="entry name" value="SH3-domain"/>
    <property type="match status" value="3"/>
</dbReference>
<dbReference type="InterPro" id="IPR035821">
    <property type="entry name" value="Sla1_SH3_3"/>
</dbReference>
<feature type="compositionally biased region" description="Basic residues" evidence="18">
    <location>
        <begin position="451"/>
        <end position="470"/>
    </location>
</feature>
<evidence type="ECO:0000256" key="5">
    <source>
        <dbReference type="ARBA" id="ARBA00020357"/>
    </source>
</evidence>
<evidence type="ECO:0000256" key="10">
    <source>
        <dbReference type="ARBA" id="ARBA00022737"/>
    </source>
</evidence>
<dbReference type="Gene3D" id="1.10.150.50">
    <property type="entry name" value="Transcription Factor, Ets-1"/>
    <property type="match status" value="1"/>
</dbReference>
<keyword evidence="8" id="KW-0963">Cytoplasm</keyword>
<dbReference type="Pfam" id="PF14604">
    <property type="entry name" value="SH3_9"/>
    <property type="match status" value="1"/>
</dbReference>
<dbReference type="CDD" id="cd09532">
    <property type="entry name" value="SAM_SLA1_fungal"/>
    <property type="match status" value="1"/>
</dbReference>
<accession>A0A1G4JSB0</accession>
<proteinExistence type="inferred from homology"/>
<dbReference type="GO" id="GO:0140312">
    <property type="term" value="F:cargo adaptor activity"/>
    <property type="evidence" value="ECO:0007669"/>
    <property type="project" value="EnsemblFungi"/>
</dbReference>
<dbReference type="GO" id="GO:0006897">
    <property type="term" value="P:endocytosis"/>
    <property type="evidence" value="ECO:0007669"/>
    <property type="project" value="UniProtKB-KW"/>
</dbReference>
<comment type="similarity">
    <text evidence="4">Belongs to the SLA1 family.</text>
</comment>
<dbReference type="GO" id="GO:0008289">
    <property type="term" value="F:lipid binding"/>
    <property type="evidence" value="ECO:0007669"/>
    <property type="project" value="EnsemblFungi"/>
</dbReference>
<evidence type="ECO:0000256" key="3">
    <source>
        <dbReference type="ARBA" id="ARBA00004413"/>
    </source>
</evidence>
<evidence type="ECO:0000256" key="1">
    <source>
        <dbReference type="ARBA" id="ARBA00004125"/>
    </source>
</evidence>
<feature type="domain" description="SH3" evidence="19">
    <location>
        <begin position="354"/>
        <end position="416"/>
    </location>
</feature>
<dbReference type="GO" id="GO:0034316">
    <property type="term" value="P:negative regulation of Arp2/3 complex-mediated actin nucleation"/>
    <property type="evidence" value="ECO:0007669"/>
    <property type="project" value="EnsemblFungi"/>
</dbReference>
<dbReference type="Gene3D" id="2.30.30.700">
    <property type="entry name" value="SLA1 homology domain 1"/>
    <property type="match status" value="1"/>
</dbReference>
<dbReference type="Gene3D" id="2.30.30.40">
    <property type="entry name" value="SH3 Domains"/>
    <property type="match status" value="3"/>
</dbReference>
<dbReference type="FunFam" id="1.10.150.50:FF:000094">
    <property type="entry name" value="Actin cytoskeleton-regulatory complex protein SLA1"/>
    <property type="match status" value="1"/>
</dbReference>
<dbReference type="Pfam" id="PF00018">
    <property type="entry name" value="SH3_1"/>
    <property type="match status" value="2"/>
</dbReference>
<evidence type="ECO:0000256" key="8">
    <source>
        <dbReference type="ARBA" id="ARBA00022490"/>
    </source>
</evidence>
<evidence type="ECO:0000256" key="4">
    <source>
        <dbReference type="ARBA" id="ARBA00007948"/>
    </source>
</evidence>
<dbReference type="GO" id="GO:0071555">
    <property type="term" value="P:cell wall organization"/>
    <property type="evidence" value="ECO:0007669"/>
    <property type="project" value="EnsemblFungi"/>
</dbReference>
<dbReference type="SMART" id="SM00326">
    <property type="entry name" value="SH3"/>
    <property type="match status" value="3"/>
</dbReference>
<sequence>MTLFLGIYKAIYQYEPQSEEELALEEDDLLYLLQKSDIDDWWSVKKRVIGSDAEEPVGLVPNNYIEPAGVTSTAKALFDYPEVQNADEEIAFNENDIFDIYDSRDPDWILCRLQRTGECGFVPGNYIEEMSGIASAGAGIGAGAATVPAAIPVAPQTSTVNASSFPPPPQHVTKTSQAVPPAISTPSFDQDNEDLDYASADEDDVAAPPKPTRPLADEPKNHSSTIDHYQNVTSEATNQEPSQESTRFQTWEISEVVGRKKHKAKFAIGRNTIFFTPSKGTPQQWPIDDLMTYDNEKKHIFFEFSNPYVNLEIHTGSTSVANEIMAVLGELKGAYHASGLREVEAASKASTKTSQTKQGKVVYDFIGESGDELTVKEGQVVHILDDKRSQDWWMCELPETGRKGVVPAQFIEPINQLSYMASSLKDLTKSNQKTSSKNWKDDSDQTVSKKSSARKRASSILHGNKKKDSSKKKEEDGKKQKEYPDSKKTRVWVDRSGTFKVEAEFIGCVEGKIHLHKANGVKIAVAADKLCTEDLERVEQMTGTSLDKYKPKSTSVSSSSARDKERERRRKVKEHEDRERERAQRDSDRLLRERELDELRRARDLLDKERELLRAAQERDLPPIQPPRPSATPEQTSAKPAAKSVPKPVEYDWFEFFLNCGVDVSNCQRYTINFEREQISEESLPDIQPSILRTLGLREGDIIRVVKYLNQKFGRETTQLPTATGGLFSEPDGSLKVSHTGKTGGLSENLLPQQAGPSVGQDDDAWTVKPAATTEAAMPPRRSEFTGSMQDLLDLQPLEPKKAPQPNFKDLEAIKTGSSRAESNLAPDKTGTSMAPLDPFKTGGHNLLPVATGGFVMVPVSTGGLLPFQRTGGLPFPQTTFGMQPTGTILPVQKTGSGLMPVNTGGLVPQTTFGLQGFSNPMPLQRTGNTIPAQQAQYSGAMMGLQSTGGPISMPQTSFGMQATGATPFSTNGNVMPLQRTGGNAPFGLGSGGFQSAPPQTSFGVQSTGGYGATLQPGFSNHLTGGPAMMPQSTFGNQMTGGANIMPVNSFANQYTGSVNPAPQHPSTDPNSMFGNMGPHTTGGMGIMPQNSFNIQRTGGMHQLPPQPNQTANFQPQSQFGMHLQRTGGASLPPISFNTGGAMQQQQPLSNVLTGGVNQLNNMFQNSSISQPALQSQPTGFGFGNGPQPQQRQANLYNASTDNPFGF</sequence>
<feature type="region of interest" description="Disordered" evidence="18">
    <location>
        <begin position="158"/>
        <end position="225"/>
    </location>
</feature>
<comment type="subcellular location">
    <subcellularLocation>
        <location evidence="3">Cell membrane</location>
        <topology evidence="3">Peripheral membrane protein</topology>
        <orientation evidence="3">Cytoplasmic side</orientation>
    </subcellularLocation>
    <subcellularLocation>
        <location evidence="2">Cytoplasm</location>
        <location evidence="2">Cytoskeleton</location>
        <location evidence="2">Actin patch</location>
    </subcellularLocation>
    <subcellularLocation>
        <location evidence="1">Endosome membrane</location>
        <topology evidence="1">Peripheral membrane protein</topology>
        <orientation evidence="1">Cytoplasmic side</orientation>
    </subcellularLocation>
</comment>
<feature type="region of interest" description="Disordered" evidence="18">
    <location>
        <begin position="430"/>
        <end position="489"/>
    </location>
</feature>
<name>A0A1G4JSB0_9SACH</name>
<feature type="compositionally biased region" description="Basic and acidic residues" evidence="18">
    <location>
        <begin position="471"/>
        <end position="489"/>
    </location>
</feature>
<evidence type="ECO:0000256" key="6">
    <source>
        <dbReference type="ARBA" id="ARBA00022443"/>
    </source>
</evidence>
<dbReference type="CDD" id="cd11775">
    <property type="entry name" value="SH3_Sla1p_3"/>
    <property type="match status" value="1"/>
</dbReference>
<dbReference type="PROSITE" id="PS50002">
    <property type="entry name" value="SH3"/>
    <property type="match status" value="2"/>
</dbReference>
<dbReference type="InterPro" id="IPR036028">
    <property type="entry name" value="SH3-like_dom_sf"/>
</dbReference>
<dbReference type="GO" id="GO:0005634">
    <property type="term" value="C:nucleus"/>
    <property type="evidence" value="ECO:0007669"/>
    <property type="project" value="EnsemblFungi"/>
</dbReference>
<evidence type="ECO:0000313" key="21">
    <source>
        <dbReference type="Proteomes" id="UP000190274"/>
    </source>
</evidence>
<evidence type="ECO:0000259" key="19">
    <source>
        <dbReference type="PROSITE" id="PS50002"/>
    </source>
</evidence>
<dbReference type="InterPro" id="IPR007131">
    <property type="entry name" value="SHD1"/>
</dbReference>
<feature type="compositionally biased region" description="Basic and acidic residues" evidence="18">
    <location>
        <begin position="573"/>
        <end position="587"/>
    </location>
</feature>
<feature type="region of interest" description="Disordered" evidence="18">
    <location>
        <begin position="721"/>
        <end position="765"/>
    </location>
</feature>
<feature type="region of interest" description="Disordered" evidence="18">
    <location>
        <begin position="614"/>
        <end position="644"/>
    </location>
</feature>
<dbReference type="InterPro" id="IPR013761">
    <property type="entry name" value="SAM/pointed_sf"/>
</dbReference>
<dbReference type="Pfam" id="PF03983">
    <property type="entry name" value="SHD1"/>
    <property type="match status" value="1"/>
</dbReference>
<dbReference type="GO" id="GO:1990964">
    <property type="term" value="C:actin cytoskeleton-regulatory complex"/>
    <property type="evidence" value="ECO:0007669"/>
    <property type="project" value="EnsemblFungi"/>
</dbReference>
<feature type="domain" description="SH3" evidence="19">
    <location>
        <begin position="69"/>
        <end position="132"/>
    </location>
</feature>
<dbReference type="AlphaFoldDB" id="A0A1G4JSB0"/>
<evidence type="ECO:0000256" key="14">
    <source>
        <dbReference type="ARBA" id="ARBA00023212"/>
    </source>
</evidence>
<evidence type="ECO:0000256" key="12">
    <source>
        <dbReference type="ARBA" id="ARBA00023136"/>
    </source>
</evidence>
<keyword evidence="6 17" id="KW-0728">SH3 domain</keyword>
<feature type="compositionally biased region" description="Acidic residues" evidence="18">
    <location>
        <begin position="190"/>
        <end position="205"/>
    </location>
</feature>
<evidence type="ECO:0000256" key="13">
    <source>
        <dbReference type="ARBA" id="ARBA00023203"/>
    </source>
</evidence>
<dbReference type="GO" id="GO:0042802">
    <property type="term" value="F:identical protein binding"/>
    <property type="evidence" value="ECO:0007669"/>
    <property type="project" value="EnsemblFungi"/>
</dbReference>
<keyword evidence="13" id="KW-0009">Actin-binding</keyword>
<keyword evidence="10" id="KW-0677">Repeat</keyword>
<comment type="function">
    <text evidence="15">Component of the PAN1 actin cytoskeleton-regulatory complex required for the internalization of endosomes during actin-coupled endocytosis. The complex links the site of endocytosis to the cell membrane-associated actin cytoskeleton. Mediates uptake of external molecules and vacuolar degradation of plasma membrane proteins. Plays a role in the proper organization of the cell membrane-associated actin cytoskeleton and promotes its destabilization.</text>
</comment>
<dbReference type="Pfam" id="PF24081">
    <property type="entry name" value="PH_SLA1"/>
    <property type="match status" value="1"/>
</dbReference>
<dbReference type="InterPro" id="IPR001452">
    <property type="entry name" value="SH3_domain"/>
</dbReference>
<feature type="region of interest" description="Disordered" evidence="18">
    <location>
        <begin position="1170"/>
        <end position="1207"/>
    </location>
</feature>